<proteinExistence type="predicted"/>
<protein>
    <recommendedName>
        <fullName evidence="5">DUF1835 domain-containing protein</fullName>
    </recommendedName>
</protein>
<dbReference type="Pfam" id="PF08874">
    <property type="entry name" value="DUF1835"/>
    <property type="match status" value="1"/>
</dbReference>
<reference evidence="3 4" key="1">
    <citation type="submission" date="2016-10" db="EMBL/GenBank/DDBJ databases">
        <authorList>
            <person name="Varghese N."/>
            <person name="Submissions S."/>
        </authorList>
    </citation>
    <scope>NUCLEOTIDE SEQUENCE [LARGE SCALE GENOMIC DNA]</scope>
    <source>
        <strain evidence="3 4">TC-13</strain>
    </source>
</reference>
<evidence type="ECO:0008006" key="5">
    <source>
        <dbReference type="Google" id="ProtNLM"/>
    </source>
</evidence>
<evidence type="ECO:0000259" key="2">
    <source>
        <dbReference type="Pfam" id="PF12395"/>
    </source>
</evidence>
<evidence type="ECO:0000313" key="3">
    <source>
        <dbReference type="EMBL" id="SEP59299.1"/>
    </source>
</evidence>
<comment type="caution">
    <text evidence="3">The sequence shown here is derived from an EMBL/GenBank/DDBJ whole genome shotgun (WGS) entry which is preliminary data.</text>
</comment>
<gene>
    <name evidence="3" type="ORF">SAMN02787113_00116</name>
</gene>
<dbReference type="AlphaFoldDB" id="A0A1H8Z489"/>
<feature type="domain" description="DUF1835" evidence="1">
    <location>
        <begin position="6"/>
        <end position="65"/>
    </location>
</feature>
<dbReference type="Pfam" id="PF12395">
    <property type="entry name" value="DUF3658"/>
    <property type="match status" value="1"/>
</dbReference>
<accession>A0A1H8Z489</accession>
<dbReference type="InterPro" id="IPR014973">
    <property type="entry name" value="DUF1835"/>
</dbReference>
<name>A0A1H8Z489_9BACI</name>
<evidence type="ECO:0000259" key="1">
    <source>
        <dbReference type="Pfam" id="PF08874"/>
    </source>
</evidence>
<feature type="domain" description="DUF3658" evidence="2">
    <location>
        <begin position="80"/>
        <end position="192"/>
    </location>
</feature>
<dbReference type="Proteomes" id="UP000199410">
    <property type="component" value="Unassembled WGS sequence"/>
</dbReference>
<dbReference type="EMBL" id="FOEL01000002">
    <property type="protein sequence ID" value="SEP59299.1"/>
    <property type="molecule type" value="Genomic_DNA"/>
</dbReference>
<evidence type="ECO:0000313" key="4">
    <source>
        <dbReference type="Proteomes" id="UP000199410"/>
    </source>
</evidence>
<sequence>MENSNDEVDNFVGHNKLKEAIREIRDIPSHLPIYIWCGDNIEEQCGLRFFLYLLRDQHNEIFLIHTNGQQVIERQWNPNLYEKKRLSVKERLKFLQQWEGLAESTAVLRQWEQQHIQEVSENFYDSLIVKRLKEIHQEQGHVDFIQTGTFLLELLARMDESPNIFYLEYRIRYLIYNGTLALKGIPKSMWDYYVKICQKTSLV</sequence>
<organism evidence="3 4">
    <name type="scientific">Lysinibacillus fusiformis</name>
    <dbReference type="NCBI Taxonomy" id="28031"/>
    <lineage>
        <taxon>Bacteria</taxon>
        <taxon>Bacillati</taxon>
        <taxon>Bacillota</taxon>
        <taxon>Bacilli</taxon>
        <taxon>Bacillales</taxon>
        <taxon>Bacillaceae</taxon>
        <taxon>Lysinibacillus</taxon>
    </lineage>
</organism>
<dbReference type="InterPro" id="IPR022123">
    <property type="entry name" value="DUF3658"/>
</dbReference>